<organism evidence="2">
    <name type="scientific">Daucus carota subsp. sativus</name>
    <name type="common">Carrot</name>
    <dbReference type="NCBI Taxonomy" id="79200"/>
    <lineage>
        <taxon>Eukaryota</taxon>
        <taxon>Viridiplantae</taxon>
        <taxon>Streptophyta</taxon>
        <taxon>Embryophyta</taxon>
        <taxon>Tracheophyta</taxon>
        <taxon>Spermatophyta</taxon>
        <taxon>Magnoliopsida</taxon>
        <taxon>eudicotyledons</taxon>
        <taxon>Gunneridae</taxon>
        <taxon>Pentapetalae</taxon>
        <taxon>asterids</taxon>
        <taxon>campanulids</taxon>
        <taxon>Apiales</taxon>
        <taxon>Apiaceae</taxon>
        <taxon>Apioideae</taxon>
        <taxon>Scandiceae</taxon>
        <taxon>Daucinae</taxon>
        <taxon>Daucus</taxon>
        <taxon>Daucus sect. Daucus</taxon>
    </lineage>
</organism>
<dbReference type="InterPro" id="IPR032675">
    <property type="entry name" value="LRR_dom_sf"/>
</dbReference>
<evidence type="ECO:0000313" key="2">
    <source>
        <dbReference type="EMBL" id="KZM84479.1"/>
    </source>
</evidence>
<dbReference type="InterPro" id="IPR036047">
    <property type="entry name" value="F-box-like_dom_sf"/>
</dbReference>
<evidence type="ECO:0000259" key="1">
    <source>
        <dbReference type="PROSITE" id="PS50181"/>
    </source>
</evidence>
<dbReference type="InterPro" id="IPR053781">
    <property type="entry name" value="F-box_AtFBL13-like"/>
</dbReference>
<dbReference type="PANTHER" id="PTHR31900">
    <property type="entry name" value="F-BOX/RNI SUPERFAMILY PROTEIN-RELATED"/>
    <property type="match status" value="1"/>
</dbReference>
<feature type="domain" description="F-box" evidence="1">
    <location>
        <begin position="5"/>
        <end position="43"/>
    </location>
</feature>
<sequence length="424" mass="47870">MRKHVDIISTLPDDLLCCIISLLPSKDAIGTSILSKRWKNLMDFVPVLNLTCRIPTPGFINTLDKLFSSTSSSSNLQKLRLQISGCHWYIVLNHVNSWIRSAINRNVAELDVCLPDDVFNTVENDEEFALRVVPSDSLQTLKVRGGLGLRMPYTIGSFKNLKTFWLWIYDPDKELLAKLFCSLPQLETLFIDAYFSKIVKGDTNMCINIIAPALKWLNLSIDQEDYYDVDLKVLIDTPMLEDIILEDGYLAAYLVMSGPSLVTATLDVGMDYYHLINTHRDNRYVRAVELLRGLSNVKSLEINYSASAALDRAFQDRLPILNNLTCLNLDDLPLTGLSLIPRFLESAPNLKEIAVTIQPQVKSIMGWSWKSPTALPTSLLHLEEIEIQGAKIIESDPSFSVMVNYIGQNAKVLKKFIIDEDRLV</sequence>
<dbReference type="Gramene" id="KZM84479">
    <property type="protein sequence ID" value="KZM84479"/>
    <property type="gene ID" value="DCAR_028099"/>
</dbReference>
<dbReference type="Gene3D" id="1.20.1280.50">
    <property type="match status" value="1"/>
</dbReference>
<dbReference type="InterPro" id="IPR001810">
    <property type="entry name" value="F-box_dom"/>
</dbReference>
<gene>
    <name evidence="2" type="ORF">DCAR_028099</name>
</gene>
<reference evidence="2" key="1">
    <citation type="journal article" date="2016" name="Nat. Genet.">
        <title>A high-quality carrot genome assembly provides new insights into carotenoid accumulation and asterid genome evolution.</title>
        <authorList>
            <person name="Iorizzo M."/>
            <person name="Ellison S."/>
            <person name="Senalik D."/>
            <person name="Zeng P."/>
            <person name="Satapoomin P."/>
            <person name="Huang J."/>
            <person name="Bowman M."/>
            <person name="Iovene M."/>
            <person name="Sanseverino W."/>
            <person name="Cavagnaro P."/>
            <person name="Yildiz M."/>
            <person name="Macko-Podgorni A."/>
            <person name="Moranska E."/>
            <person name="Grzebelus E."/>
            <person name="Grzebelus D."/>
            <person name="Ashrafi H."/>
            <person name="Zheng Z."/>
            <person name="Cheng S."/>
            <person name="Spooner D."/>
            <person name="Van Deynze A."/>
            <person name="Simon P."/>
        </authorList>
    </citation>
    <scope>NUCLEOTIDE SEQUENCE [LARGE SCALE GENOMIC DNA]</scope>
    <source>
        <tissue evidence="2">Leaf</tissue>
    </source>
</reference>
<dbReference type="EMBL" id="LNRQ01000008">
    <property type="protein sequence ID" value="KZM84479.1"/>
    <property type="molecule type" value="Genomic_DNA"/>
</dbReference>
<dbReference type="PANTHER" id="PTHR31900:SF30">
    <property type="entry name" value="SUPERFAMILY PROTEIN, PUTATIVE-RELATED"/>
    <property type="match status" value="1"/>
</dbReference>
<protein>
    <recommendedName>
        <fullName evidence="1">F-box domain-containing protein</fullName>
    </recommendedName>
</protein>
<proteinExistence type="predicted"/>
<dbReference type="STRING" id="79200.A0A175YLL2"/>
<dbReference type="AlphaFoldDB" id="A0A175YLL2"/>
<accession>A0A175YLL2</accession>
<dbReference type="Gene3D" id="3.80.10.10">
    <property type="entry name" value="Ribonuclease Inhibitor"/>
    <property type="match status" value="1"/>
</dbReference>
<dbReference type="CDD" id="cd22160">
    <property type="entry name" value="F-box_AtFBL13-like"/>
    <property type="match status" value="1"/>
</dbReference>
<dbReference type="Pfam" id="PF00646">
    <property type="entry name" value="F-box"/>
    <property type="match status" value="1"/>
</dbReference>
<comment type="caution">
    <text evidence="2">The sequence shown here is derived from an EMBL/GenBank/DDBJ whole genome shotgun (WGS) entry which is preliminary data.</text>
</comment>
<dbReference type="SUPFAM" id="SSF81383">
    <property type="entry name" value="F-box domain"/>
    <property type="match status" value="1"/>
</dbReference>
<dbReference type="InterPro" id="IPR050232">
    <property type="entry name" value="FBL13/AtMIF1-like"/>
</dbReference>
<dbReference type="SUPFAM" id="SSF52047">
    <property type="entry name" value="RNI-like"/>
    <property type="match status" value="1"/>
</dbReference>
<name>A0A175YLL2_DAUCS</name>
<dbReference type="PROSITE" id="PS50181">
    <property type="entry name" value="FBOX"/>
    <property type="match status" value="1"/>
</dbReference>
<dbReference type="OMA" id="INTHRDN"/>